<comment type="subcellular location">
    <subcellularLocation>
        <location evidence="1">Membrane</location>
        <topology evidence="1">Multi-pass membrane protein</topology>
    </subcellularLocation>
</comment>
<dbReference type="InterPro" id="IPR038354">
    <property type="entry name" value="VKOR_sf"/>
</dbReference>
<evidence type="ECO:0000256" key="10">
    <source>
        <dbReference type="SAM" id="Phobius"/>
    </source>
</evidence>
<dbReference type="Proteomes" id="UP000236845">
    <property type="component" value="Unassembled WGS sequence"/>
</dbReference>
<dbReference type="InterPro" id="IPR044698">
    <property type="entry name" value="VKOR/LTO1"/>
</dbReference>
<evidence type="ECO:0000256" key="8">
    <source>
        <dbReference type="ARBA" id="ARBA00023157"/>
    </source>
</evidence>
<keyword evidence="8" id="KW-1015">Disulfide bond</keyword>
<comment type="similarity">
    <text evidence="2">Belongs to the VKOR family.</text>
</comment>
<keyword evidence="6" id="KW-0560">Oxidoreductase</keyword>
<evidence type="ECO:0000256" key="3">
    <source>
        <dbReference type="ARBA" id="ARBA00022692"/>
    </source>
</evidence>
<dbReference type="AlphaFoldDB" id="A0A2H0YQP5"/>
<protein>
    <recommendedName>
        <fullName evidence="11">Vitamin K epoxide reductase domain-containing protein</fullName>
    </recommendedName>
</protein>
<evidence type="ECO:0000313" key="13">
    <source>
        <dbReference type="Proteomes" id="UP000236845"/>
    </source>
</evidence>
<accession>A0A2H0YQP5</accession>
<comment type="caution">
    <text evidence="12">The sequence shown here is derived from an EMBL/GenBank/DDBJ whole genome shotgun (WGS) entry which is preliminary data.</text>
</comment>
<evidence type="ECO:0000259" key="11">
    <source>
        <dbReference type="SMART" id="SM00756"/>
    </source>
</evidence>
<keyword evidence="3 10" id="KW-0812">Transmembrane</keyword>
<dbReference type="EMBL" id="PEXW01000026">
    <property type="protein sequence ID" value="PIS40825.1"/>
    <property type="molecule type" value="Genomic_DNA"/>
</dbReference>
<evidence type="ECO:0000256" key="6">
    <source>
        <dbReference type="ARBA" id="ARBA00023002"/>
    </source>
</evidence>
<evidence type="ECO:0000256" key="7">
    <source>
        <dbReference type="ARBA" id="ARBA00023136"/>
    </source>
</evidence>
<dbReference type="Pfam" id="PF07884">
    <property type="entry name" value="VKOR"/>
    <property type="match status" value="1"/>
</dbReference>
<feature type="domain" description="Vitamin K epoxide reductase" evidence="11">
    <location>
        <begin position="4"/>
        <end position="141"/>
    </location>
</feature>
<proteinExistence type="inferred from homology"/>
<reference evidence="13" key="1">
    <citation type="submission" date="2017-09" db="EMBL/GenBank/DDBJ databases">
        <title>Depth-based differentiation of microbial function through sediment-hosted aquifers and enrichment of novel symbionts in the deep terrestrial subsurface.</title>
        <authorList>
            <person name="Probst A.J."/>
            <person name="Ladd B."/>
            <person name="Jarett J.K."/>
            <person name="Geller-Mcgrath D.E."/>
            <person name="Sieber C.M.K."/>
            <person name="Emerson J.B."/>
            <person name="Anantharaman K."/>
            <person name="Thomas B.C."/>
            <person name="Malmstrom R."/>
            <person name="Stieglmeier M."/>
            <person name="Klingl A."/>
            <person name="Woyke T."/>
            <person name="Ryan C.M."/>
            <person name="Banfield J.F."/>
        </authorList>
    </citation>
    <scope>NUCLEOTIDE SEQUENCE [LARGE SCALE GENOMIC DNA]</scope>
</reference>
<dbReference type="SMART" id="SM00756">
    <property type="entry name" value="VKc"/>
    <property type="match status" value="1"/>
</dbReference>
<keyword evidence="7 10" id="KW-0472">Membrane</keyword>
<dbReference type="GO" id="GO:0016020">
    <property type="term" value="C:membrane"/>
    <property type="evidence" value="ECO:0007669"/>
    <property type="project" value="UniProtKB-SubCell"/>
</dbReference>
<dbReference type="Gene3D" id="1.20.1440.130">
    <property type="entry name" value="VKOR domain"/>
    <property type="match status" value="1"/>
</dbReference>
<keyword evidence="4" id="KW-0874">Quinone</keyword>
<name>A0A2H0YQP5_9BACT</name>
<feature type="transmembrane region" description="Helical" evidence="10">
    <location>
        <begin position="89"/>
        <end position="110"/>
    </location>
</feature>
<organism evidence="12 13">
    <name type="scientific">Candidatus Kerfeldbacteria bacterium CG08_land_8_20_14_0_20_43_14</name>
    <dbReference type="NCBI Taxonomy" id="2014246"/>
    <lineage>
        <taxon>Bacteria</taxon>
        <taxon>Candidatus Kerfeldiibacteriota</taxon>
    </lineage>
</organism>
<feature type="transmembrane region" description="Helical" evidence="10">
    <location>
        <begin position="116"/>
        <end position="138"/>
    </location>
</feature>
<evidence type="ECO:0000256" key="2">
    <source>
        <dbReference type="ARBA" id="ARBA00006214"/>
    </source>
</evidence>
<evidence type="ECO:0000256" key="5">
    <source>
        <dbReference type="ARBA" id="ARBA00022989"/>
    </source>
</evidence>
<evidence type="ECO:0000256" key="4">
    <source>
        <dbReference type="ARBA" id="ARBA00022719"/>
    </source>
</evidence>
<dbReference type="CDD" id="cd12916">
    <property type="entry name" value="VKOR_1"/>
    <property type="match status" value="1"/>
</dbReference>
<dbReference type="InterPro" id="IPR012932">
    <property type="entry name" value="VKOR"/>
</dbReference>
<dbReference type="GO" id="GO:0048038">
    <property type="term" value="F:quinone binding"/>
    <property type="evidence" value="ECO:0007669"/>
    <property type="project" value="UniProtKB-KW"/>
</dbReference>
<dbReference type="GO" id="GO:0016491">
    <property type="term" value="F:oxidoreductase activity"/>
    <property type="evidence" value="ECO:0007669"/>
    <property type="project" value="UniProtKB-KW"/>
</dbReference>
<gene>
    <name evidence="12" type="ORF">COT26_01285</name>
</gene>
<evidence type="ECO:0000256" key="9">
    <source>
        <dbReference type="ARBA" id="ARBA00023284"/>
    </source>
</evidence>
<keyword evidence="5 10" id="KW-1133">Transmembrane helix</keyword>
<feature type="transmembrane region" description="Helical" evidence="10">
    <location>
        <begin position="62"/>
        <end position="82"/>
    </location>
</feature>
<sequence length="153" mass="16837">MLSIKNRLIVITILSALGIVVSGYSLKLHYSIGSSSFCNFNSTINCDAVNHSWASEIAGVPVALMGIIGYALLLLGGFWLLVIKKITNFTWGAMALASLFGLGFSLFLTGVEIFSLRAYCLFCVTSQLLMLIIAWLIWKTSVARQGLRSWFFQ</sequence>
<keyword evidence="9" id="KW-0676">Redox-active center</keyword>
<evidence type="ECO:0000256" key="1">
    <source>
        <dbReference type="ARBA" id="ARBA00004141"/>
    </source>
</evidence>
<evidence type="ECO:0000313" key="12">
    <source>
        <dbReference type="EMBL" id="PIS40825.1"/>
    </source>
</evidence>